<dbReference type="Proteomes" id="UP001595443">
    <property type="component" value="Unassembled WGS sequence"/>
</dbReference>
<protein>
    <submittedName>
        <fullName evidence="3">DUF2147 domain-containing protein</fullName>
    </submittedName>
</protein>
<sequence>MKKLALAALLLAGLAAPVLADPVEGTWQTKPDDNGNFGYIQIVPCGAKYCGTLIKSFGPDGKVLDSPNTGKRIVWDMVAQGNGAYGDGKIWSPDRDKTYSSKMQLTGNKLAVSGCVLGGLICRNGGNWTRVK</sequence>
<evidence type="ECO:0000313" key="4">
    <source>
        <dbReference type="Proteomes" id="UP001595443"/>
    </source>
</evidence>
<proteinExistence type="predicted"/>
<dbReference type="RefSeq" id="WP_377833296.1">
    <property type="nucleotide sequence ID" value="NZ_JBHRSK010000007.1"/>
</dbReference>
<dbReference type="PANTHER" id="PTHR36919">
    <property type="entry name" value="BLR1215 PROTEIN"/>
    <property type="match status" value="1"/>
</dbReference>
<dbReference type="Pfam" id="PF09917">
    <property type="entry name" value="DUF2147"/>
    <property type="match status" value="1"/>
</dbReference>
<evidence type="ECO:0000313" key="3">
    <source>
        <dbReference type="EMBL" id="MFC2968598.1"/>
    </source>
</evidence>
<feature type="domain" description="DUF2147" evidence="2">
    <location>
        <begin position="25"/>
        <end position="130"/>
    </location>
</feature>
<dbReference type="EMBL" id="JBHRSK010000007">
    <property type="protein sequence ID" value="MFC2968598.1"/>
    <property type="molecule type" value="Genomic_DNA"/>
</dbReference>
<organism evidence="3 4">
    <name type="scientific">Acidimangrovimonas pyrenivorans</name>
    <dbReference type="NCBI Taxonomy" id="2030798"/>
    <lineage>
        <taxon>Bacteria</taxon>
        <taxon>Pseudomonadati</taxon>
        <taxon>Pseudomonadota</taxon>
        <taxon>Alphaproteobacteria</taxon>
        <taxon>Rhodobacterales</taxon>
        <taxon>Paracoccaceae</taxon>
        <taxon>Acidimangrovimonas</taxon>
    </lineage>
</organism>
<keyword evidence="1" id="KW-0732">Signal</keyword>
<name>A0ABV7AI19_9RHOB</name>
<gene>
    <name evidence="3" type="ORF">ACFOES_10880</name>
</gene>
<dbReference type="Gene3D" id="2.40.128.520">
    <property type="match status" value="1"/>
</dbReference>
<accession>A0ABV7AI19</accession>
<evidence type="ECO:0000259" key="2">
    <source>
        <dbReference type="Pfam" id="PF09917"/>
    </source>
</evidence>
<feature type="chain" id="PRO_5045612632" evidence="1">
    <location>
        <begin position="21"/>
        <end position="132"/>
    </location>
</feature>
<evidence type="ECO:0000256" key="1">
    <source>
        <dbReference type="SAM" id="SignalP"/>
    </source>
</evidence>
<dbReference type="InterPro" id="IPR019223">
    <property type="entry name" value="DUF2147"/>
</dbReference>
<feature type="signal peptide" evidence="1">
    <location>
        <begin position="1"/>
        <end position="20"/>
    </location>
</feature>
<reference evidence="4" key="1">
    <citation type="journal article" date="2019" name="Int. J. Syst. Evol. Microbiol.">
        <title>The Global Catalogue of Microorganisms (GCM) 10K type strain sequencing project: providing services to taxonomists for standard genome sequencing and annotation.</title>
        <authorList>
            <consortium name="The Broad Institute Genomics Platform"/>
            <consortium name="The Broad Institute Genome Sequencing Center for Infectious Disease"/>
            <person name="Wu L."/>
            <person name="Ma J."/>
        </authorList>
    </citation>
    <scope>NUCLEOTIDE SEQUENCE [LARGE SCALE GENOMIC DNA]</scope>
    <source>
        <strain evidence="4">KCTC 62192</strain>
    </source>
</reference>
<dbReference type="PANTHER" id="PTHR36919:SF3">
    <property type="entry name" value="BLL5882 PROTEIN"/>
    <property type="match status" value="1"/>
</dbReference>
<keyword evidence="4" id="KW-1185">Reference proteome</keyword>
<comment type="caution">
    <text evidence="3">The sequence shown here is derived from an EMBL/GenBank/DDBJ whole genome shotgun (WGS) entry which is preliminary data.</text>
</comment>